<dbReference type="EMBL" id="BRXZ01001267">
    <property type="protein sequence ID" value="GMH66906.1"/>
    <property type="molecule type" value="Genomic_DNA"/>
</dbReference>
<evidence type="ECO:0000313" key="2">
    <source>
        <dbReference type="Proteomes" id="UP001165082"/>
    </source>
</evidence>
<proteinExistence type="predicted"/>
<accession>A0A9W7A6M3</accession>
<protein>
    <submittedName>
        <fullName evidence="1">Uncharacterized protein</fullName>
    </submittedName>
</protein>
<evidence type="ECO:0000313" key="1">
    <source>
        <dbReference type="EMBL" id="GMH66906.1"/>
    </source>
</evidence>
<gene>
    <name evidence="1" type="ORF">TrRE_jg9991</name>
</gene>
<dbReference type="Proteomes" id="UP001165082">
    <property type="component" value="Unassembled WGS sequence"/>
</dbReference>
<dbReference type="AlphaFoldDB" id="A0A9W7A6M3"/>
<sequence length="103" mass="11103">MASSTPCLRSVAPLTVTRLFEEGANDVESSPVGGLLRAAPAGFASWEDDIDFAVVVVKDKIQDYRKRISEAICKAMSRRAQNNVVCVVELTYGEVDPGVGDEI</sequence>
<name>A0A9W7A6M3_9STRA</name>
<organism evidence="1 2">
    <name type="scientific">Triparma retinervis</name>
    <dbReference type="NCBI Taxonomy" id="2557542"/>
    <lineage>
        <taxon>Eukaryota</taxon>
        <taxon>Sar</taxon>
        <taxon>Stramenopiles</taxon>
        <taxon>Ochrophyta</taxon>
        <taxon>Bolidophyceae</taxon>
        <taxon>Parmales</taxon>
        <taxon>Triparmaceae</taxon>
        <taxon>Triparma</taxon>
    </lineage>
</organism>
<comment type="caution">
    <text evidence="1">The sequence shown here is derived from an EMBL/GenBank/DDBJ whole genome shotgun (WGS) entry which is preliminary data.</text>
</comment>
<reference evidence="1" key="1">
    <citation type="submission" date="2022-07" db="EMBL/GenBank/DDBJ databases">
        <title>Genome analysis of Parmales, a sister group of diatoms, reveals the evolutionary specialization of diatoms from phago-mixotrophs to photoautotrophs.</title>
        <authorList>
            <person name="Ban H."/>
            <person name="Sato S."/>
            <person name="Yoshikawa S."/>
            <person name="Kazumasa Y."/>
            <person name="Nakamura Y."/>
            <person name="Ichinomiya M."/>
            <person name="Saitoh K."/>
            <person name="Sato N."/>
            <person name="Blanc-Mathieu R."/>
            <person name="Endo H."/>
            <person name="Kuwata A."/>
            <person name="Ogata H."/>
        </authorList>
    </citation>
    <scope>NUCLEOTIDE SEQUENCE</scope>
</reference>
<keyword evidence="2" id="KW-1185">Reference proteome</keyword>